<dbReference type="PANTHER" id="PTHR46909:SF1">
    <property type="entry name" value="LARGE RIBOSOMAL SUBUNIT PROTEIN BL36M"/>
    <property type="match status" value="1"/>
</dbReference>
<keyword evidence="5" id="KW-0496">Mitochondrion</keyword>
<dbReference type="GO" id="GO:0006412">
    <property type="term" value="P:translation"/>
    <property type="evidence" value="ECO:0007669"/>
    <property type="project" value="InterPro"/>
</dbReference>
<dbReference type="GO" id="GO:0003735">
    <property type="term" value="F:structural constituent of ribosome"/>
    <property type="evidence" value="ECO:0007669"/>
    <property type="project" value="InterPro"/>
</dbReference>
<dbReference type="PANTHER" id="PTHR46909">
    <property type="entry name" value="39S RIBOSOMAL PROTEIN L36, MITOCHONDRIAL"/>
    <property type="match status" value="1"/>
</dbReference>
<evidence type="ECO:0000256" key="5">
    <source>
        <dbReference type="ARBA" id="ARBA00023128"/>
    </source>
</evidence>
<evidence type="ECO:0000256" key="8">
    <source>
        <dbReference type="ARBA" id="ARBA00035411"/>
    </source>
</evidence>
<reference evidence="10" key="1">
    <citation type="submission" date="2025-08" db="UniProtKB">
        <authorList>
            <consortium name="RefSeq"/>
        </authorList>
    </citation>
    <scope>IDENTIFICATION</scope>
</reference>
<comment type="similarity">
    <text evidence="2">Belongs to the bacterial ribosomal protein bL36 family.</text>
</comment>
<keyword evidence="4 10" id="KW-0689">Ribosomal protein</keyword>
<keyword evidence="6" id="KW-0687">Ribonucleoprotein</keyword>
<dbReference type="InterPro" id="IPR052143">
    <property type="entry name" value="Mitoribosomal_bL36m"/>
</dbReference>
<dbReference type="InterPro" id="IPR000473">
    <property type="entry name" value="Ribosomal_bL36"/>
</dbReference>
<name>A0AAJ6QUV7_9ACAR</name>
<evidence type="ECO:0000256" key="2">
    <source>
        <dbReference type="ARBA" id="ARBA00007645"/>
    </source>
</evidence>
<dbReference type="Pfam" id="PF00444">
    <property type="entry name" value="Ribosomal_L36"/>
    <property type="match status" value="1"/>
</dbReference>
<proteinExistence type="inferred from homology"/>
<dbReference type="KEGG" id="goe:100899982"/>
<dbReference type="Proteomes" id="UP000694867">
    <property type="component" value="Unplaced"/>
</dbReference>
<dbReference type="InterPro" id="IPR035977">
    <property type="entry name" value="Ribosomal_bL36_sp"/>
</dbReference>
<keyword evidence="3" id="KW-0809">Transit peptide</keyword>
<evidence type="ECO:0000256" key="1">
    <source>
        <dbReference type="ARBA" id="ARBA00004173"/>
    </source>
</evidence>
<evidence type="ECO:0000313" key="9">
    <source>
        <dbReference type="Proteomes" id="UP000694867"/>
    </source>
</evidence>
<protein>
    <recommendedName>
        <fullName evidence="7">Large ribosomal subunit protein bL36m</fullName>
    </recommendedName>
    <alternativeName>
        <fullName evidence="8">39S ribosomal protein L36, mitochondrial</fullName>
    </alternativeName>
</protein>
<evidence type="ECO:0000313" key="10">
    <source>
        <dbReference type="RefSeq" id="XP_003744658.1"/>
    </source>
</evidence>
<keyword evidence="9" id="KW-1185">Reference proteome</keyword>
<organism evidence="9 10">
    <name type="scientific">Galendromus occidentalis</name>
    <name type="common">western predatory mite</name>
    <dbReference type="NCBI Taxonomy" id="34638"/>
    <lineage>
        <taxon>Eukaryota</taxon>
        <taxon>Metazoa</taxon>
        <taxon>Ecdysozoa</taxon>
        <taxon>Arthropoda</taxon>
        <taxon>Chelicerata</taxon>
        <taxon>Arachnida</taxon>
        <taxon>Acari</taxon>
        <taxon>Parasitiformes</taxon>
        <taxon>Mesostigmata</taxon>
        <taxon>Gamasina</taxon>
        <taxon>Phytoseioidea</taxon>
        <taxon>Phytoseiidae</taxon>
        <taxon>Typhlodrominae</taxon>
        <taxon>Galendromus</taxon>
    </lineage>
</organism>
<dbReference type="SUPFAM" id="SSF57840">
    <property type="entry name" value="Ribosomal protein L36"/>
    <property type="match status" value="1"/>
</dbReference>
<evidence type="ECO:0000256" key="4">
    <source>
        <dbReference type="ARBA" id="ARBA00022980"/>
    </source>
</evidence>
<evidence type="ECO:0000256" key="3">
    <source>
        <dbReference type="ARBA" id="ARBA00022946"/>
    </source>
</evidence>
<sequence>MALNSLGRLGSGFLNLRNLVSPVGIKPLEGVLTQVRTFKDVDVLAKRCKDCYFHKDDDRWYVLCRTHGRHKQRQKIADIRNFWIVTHKTHGPKKRF</sequence>
<gene>
    <name evidence="10" type="primary">LOC100899982</name>
</gene>
<accession>A0AAJ6QUV7</accession>
<comment type="subcellular location">
    <subcellularLocation>
        <location evidence="1">Mitochondrion</location>
    </subcellularLocation>
</comment>
<evidence type="ECO:0000256" key="7">
    <source>
        <dbReference type="ARBA" id="ARBA00035239"/>
    </source>
</evidence>
<dbReference type="GO" id="GO:0005762">
    <property type="term" value="C:mitochondrial large ribosomal subunit"/>
    <property type="evidence" value="ECO:0007669"/>
    <property type="project" value="TreeGrafter"/>
</dbReference>
<dbReference type="GeneID" id="100899982"/>
<dbReference type="CTD" id="64979"/>
<evidence type="ECO:0000256" key="6">
    <source>
        <dbReference type="ARBA" id="ARBA00023274"/>
    </source>
</evidence>
<dbReference type="AlphaFoldDB" id="A0AAJ6QUV7"/>
<dbReference type="RefSeq" id="XP_003744658.1">
    <property type="nucleotide sequence ID" value="XM_003744610.2"/>
</dbReference>